<protein>
    <submittedName>
        <fullName evidence="3">Uncharacterized protein</fullName>
    </submittedName>
</protein>
<evidence type="ECO:0000313" key="4">
    <source>
        <dbReference type="Proteomes" id="UP001431902"/>
    </source>
</evidence>
<accession>A0ABT6X8X2</accession>
<keyword evidence="1" id="KW-0680">Restriction system</keyword>
<evidence type="ECO:0000313" key="3">
    <source>
        <dbReference type="EMBL" id="MDI9234581.1"/>
    </source>
</evidence>
<keyword evidence="2" id="KW-0238">DNA-binding</keyword>
<keyword evidence="4" id="KW-1185">Reference proteome</keyword>
<dbReference type="SUPFAM" id="SSF116734">
    <property type="entry name" value="DNA methylase specificity domain"/>
    <property type="match status" value="1"/>
</dbReference>
<sequence length="83" mass="9173">MSIKGTIGKTALIEQSVVQASESLSGSDAWTLVTSGNCIALRPRSQEITSEYLLMYFRSQEFEHQRDSLQVGAVIPHVTQCSR</sequence>
<reference evidence="3" key="1">
    <citation type="submission" date="2023-05" db="EMBL/GenBank/DDBJ databases">
        <title>Limnohabitans sp. strain HM2-2 Genome sequencing and assembly.</title>
        <authorList>
            <person name="Jung Y."/>
        </authorList>
    </citation>
    <scope>NUCLEOTIDE SEQUENCE</scope>
    <source>
        <strain evidence="3">HM2-2</strain>
    </source>
</reference>
<dbReference type="Proteomes" id="UP001431902">
    <property type="component" value="Unassembled WGS sequence"/>
</dbReference>
<evidence type="ECO:0000256" key="2">
    <source>
        <dbReference type="ARBA" id="ARBA00023125"/>
    </source>
</evidence>
<gene>
    <name evidence="3" type="ORF">QLQ16_12135</name>
</gene>
<organism evidence="3 4">
    <name type="scientific">Limnohabitans lacus</name>
    <dbReference type="NCBI Taxonomy" id="3045173"/>
    <lineage>
        <taxon>Bacteria</taxon>
        <taxon>Pseudomonadati</taxon>
        <taxon>Pseudomonadota</taxon>
        <taxon>Betaproteobacteria</taxon>
        <taxon>Burkholderiales</taxon>
        <taxon>Comamonadaceae</taxon>
        <taxon>Limnohabitans</taxon>
    </lineage>
</organism>
<dbReference type="Gene3D" id="3.90.220.20">
    <property type="entry name" value="DNA methylase specificity domains"/>
    <property type="match status" value="1"/>
</dbReference>
<name>A0ABT6X8X2_9BURK</name>
<proteinExistence type="predicted"/>
<evidence type="ECO:0000256" key="1">
    <source>
        <dbReference type="ARBA" id="ARBA00022747"/>
    </source>
</evidence>
<comment type="caution">
    <text evidence="3">The sequence shown here is derived from an EMBL/GenBank/DDBJ whole genome shotgun (WGS) entry which is preliminary data.</text>
</comment>
<dbReference type="RefSeq" id="WP_283224943.1">
    <property type="nucleotide sequence ID" value="NZ_JASGBH010000009.1"/>
</dbReference>
<dbReference type="EMBL" id="JASGBH010000009">
    <property type="protein sequence ID" value="MDI9234581.1"/>
    <property type="molecule type" value="Genomic_DNA"/>
</dbReference>
<dbReference type="InterPro" id="IPR044946">
    <property type="entry name" value="Restrct_endonuc_typeI_TRD_sf"/>
</dbReference>